<name>A0AAU9CRN4_9LACO</name>
<reference evidence="1 2" key="1">
    <citation type="journal article" date="2023" name="Microbiol. Spectr.">
        <title>Symbiosis of Carpenter Bees with Uncharacterized Lactic Acid Bacteria Showing NAD Auxotrophy.</title>
        <authorList>
            <person name="Kawasaki S."/>
            <person name="Ozawa K."/>
            <person name="Mori T."/>
            <person name="Yamamoto A."/>
            <person name="Ito M."/>
            <person name="Ohkuma M."/>
            <person name="Sakamoto M."/>
            <person name="Matsutani M."/>
        </authorList>
    </citation>
    <scope>NUCLEOTIDE SEQUENCE [LARGE SCALE GENOMIC DNA]</scope>
    <source>
        <strain evidence="1 2">KimC2</strain>
    </source>
</reference>
<dbReference type="Proteomes" id="UP001321804">
    <property type="component" value="Chromosome"/>
</dbReference>
<accession>A0AAU9CRN4</accession>
<proteinExistence type="predicted"/>
<dbReference type="KEGG" id="xak:KIMC2_11560"/>
<organism evidence="1 2">
    <name type="scientific">Xylocopilactobacillus apis</name>
    <dbReference type="NCBI Taxonomy" id="2932183"/>
    <lineage>
        <taxon>Bacteria</taxon>
        <taxon>Bacillati</taxon>
        <taxon>Bacillota</taxon>
        <taxon>Bacilli</taxon>
        <taxon>Lactobacillales</taxon>
        <taxon>Lactobacillaceae</taxon>
        <taxon>Xylocopilactobacillus</taxon>
    </lineage>
</organism>
<dbReference type="EMBL" id="AP026801">
    <property type="protein sequence ID" value="BDR56594.1"/>
    <property type="molecule type" value="Genomic_DNA"/>
</dbReference>
<sequence>MYNINVELPLSMITTGYIICQQFRTIDPSTPKRETEFIETAPDLVVSKVLETFDQFINP</sequence>
<gene>
    <name evidence="1" type="ORF">KIMC2_11560</name>
</gene>
<evidence type="ECO:0000313" key="2">
    <source>
        <dbReference type="Proteomes" id="UP001321804"/>
    </source>
</evidence>
<dbReference type="RefSeq" id="WP_317694876.1">
    <property type="nucleotide sequence ID" value="NZ_AP026801.1"/>
</dbReference>
<protein>
    <submittedName>
        <fullName evidence="1">Uncharacterized protein</fullName>
    </submittedName>
</protein>
<evidence type="ECO:0000313" key="1">
    <source>
        <dbReference type="EMBL" id="BDR56594.1"/>
    </source>
</evidence>
<dbReference type="AlphaFoldDB" id="A0AAU9CRN4"/>
<keyword evidence="2" id="KW-1185">Reference proteome</keyword>